<evidence type="ECO:0000259" key="3">
    <source>
        <dbReference type="PROSITE" id="PS50006"/>
    </source>
</evidence>
<keyword evidence="6" id="KW-1185">Reference proteome</keyword>
<gene>
    <name evidence="5" type="ORF">KEG57_43585</name>
</gene>
<evidence type="ECO:0000256" key="1">
    <source>
        <dbReference type="ARBA" id="ARBA00012528"/>
    </source>
</evidence>
<dbReference type="AlphaFoldDB" id="A0A9X3XB86"/>
<dbReference type="NCBIfam" id="TIGR00254">
    <property type="entry name" value="GGDEF"/>
    <property type="match status" value="1"/>
</dbReference>
<dbReference type="GO" id="GO:0043709">
    <property type="term" value="P:cell adhesion involved in single-species biofilm formation"/>
    <property type="evidence" value="ECO:0007669"/>
    <property type="project" value="TreeGrafter"/>
</dbReference>
<comment type="caution">
    <text evidence="5">The sequence shown here is derived from an EMBL/GenBank/DDBJ whole genome shotgun (WGS) entry which is preliminary data.</text>
</comment>
<feature type="domain" description="GGDEF" evidence="4">
    <location>
        <begin position="173"/>
        <end position="307"/>
    </location>
</feature>
<dbReference type="SMART" id="SM00240">
    <property type="entry name" value="FHA"/>
    <property type="match status" value="1"/>
</dbReference>
<protein>
    <recommendedName>
        <fullName evidence="1">diguanylate cyclase</fullName>
        <ecNumber evidence="1">2.7.7.65</ecNumber>
    </recommendedName>
</protein>
<name>A0A9X3XB86_9BACT</name>
<dbReference type="Gene3D" id="3.30.70.270">
    <property type="match status" value="1"/>
</dbReference>
<proteinExistence type="predicted"/>
<dbReference type="Proteomes" id="UP001151081">
    <property type="component" value="Unassembled WGS sequence"/>
</dbReference>
<evidence type="ECO:0000259" key="4">
    <source>
        <dbReference type="PROSITE" id="PS50887"/>
    </source>
</evidence>
<organism evidence="5 6">
    <name type="scientific">Polyangium jinanense</name>
    <dbReference type="NCBI Taxonomy" id="2829994"/>
    <lineage>
        <taxon>Bacteria</taxon>
        <taxon>Pseudomonadati</taxon>
        <taxon>Myxococcota</taxon>
        <taxon>Polyangia</taxon>
        <taxon>Polyangiales</taxon>
        <taxon>Polyangiaceae</taxon>
        <taxon>Polyangium</taxon>
    </lineage>
</organism>
<evidence type="ECO:0000256" key="2">
    <source>
        <dbReference type="ARBA" id="ARBA00034247"/>
    </source>
</evidence>
<dbReference type="CDD" id="cd00060">
    <property type="entry name" value="FHA"/>
    <property type="match status" value="1"/>
</dbReference>
<dbReference type="EC" id="2.7.7.65" evidence="1"/>
<comment type="catalytic activity">
    <reaction evidence="2">
        <text>2 GTP = 3',3'-c-di-GMP + 2 diphosphate</text>
        <dbReference type="Rhea" id="RHEA:24898"/>
        <dbReference type="ChEBI" id="CHEBI:33019"/>
        <dbReference type="ChEBI" id="CHEBI:37565"/>
        <dbReference type="ChEBI" id="CHEBI:58805"/>
        <dbReference type="EC" id="2.7.7.65"/>
    </reaction>
</comment>
<dbReference type="PANTHER" id="PTHR45138">
    <property type="entry name" value="REGULATORY COMPONENTS OF SENSORY TRANSDUCTION SYSTEM"/>
    <property type="match status" value="1"/>
</dbReference>
<dbReference type="SMART" id="SM00267">
    <property type="entry name" value="GGDEF"/>
    <property type="match status" value="1"/>
</dbReference>
<dbReference type="PANTHER" id="PTHR45138:SF9">
    <property type="entry name" value="DIGUANYLATE CYCLASE DGCM-RELATED"/>
    <property type="match status" value="1"/>
</dbReference>
<dbReference type="InterPro" id="IPR000253">
    <property type="entry name" value="FHA_dom"/>
</dbReference>
<feature type="domain" description="FHA" evidence="3">
    <location>
        <begin position="55"/>
        <end position="104"/>
    </location>
</feature>
<dbReference type="EMBL" id="JAGTJJ010000053">
    <property type="protein sequence ID" value="MDC3987432.1"/>
    <property type="molecule type" value="Genomic_DNA"/>
</dbReference>
<dbReference type="Gene3D" id="2.60.200.20">
    <property type="match status" value="1"/>
</dbReference>
<dbReference type="GO" id="GO:0005886">
    <property type="term" value="C:plasma membrane"/>
    <property type="evidence" value="ECO:0007669"/>
    <property type="project" value="TreeGrafter"/>
</dbReference>
<dbReference type="RefSeq" id="WP_272426699.1">
    <property type="nucleotide sequence ID" value="NZ_JAGTJJ010000053.1"/>
</dbReference>
<dbReference type="InterPro" id="IPR050469">
    <property type="entry name" value="Diguanylate_Cyclase"/>
</dbReference>
<dbReference type="PROSITE" id="PS50006">
    <property type="entry name" value="FHA_DOMAIN"/>
    <property type="match status" value="1"/>
</dbReference>
<keyword evidence="5" id="KW-0808">Transferase</keyword>
<dbReference type="Pfam" id="PF00498">
    <property type="entry name" value="FHA"/>
    <property type="match status" value="1"/>
</dbReference>
<dbReference type="FunFam" id="3.30.70.270:FF:000001">
    <property type="entry name" value="Diguanylate cyclase domain protein"/>
    <property type="match status" value="1"/>
</dbReference>
<dbReference type="SUPFAM" id="SSF49879">
    <property type="entry name" value="SMAD/FHA domain"/>
    <property type="match status" value="1"/>
</dbReference>
<reference evidence="5 6" key="1">
    <citation type="submission" date="2021-04" db="EMBL/GenBank/DDBJ databases">
        <title>Genome analysis of Polyangium sp.</title>
        <authorList>
            <person name="Li Y."/>
            <person name="Wang J."/>
        </authorList>
    </citation>
    <scope>NUCLEOTIDE SEQUENCE [LARGE SCALE GENOMIC DNA]</scope>
    <source>
        <strain evidence="5 6">SDU14</strain>
    </source>
</reference>
<dbReference type="InterPro" id="IPR029787">
    <property type="entry name" value="Nucleotide_cyclase"/>
</dbReference>
<dbReference type="InterPro" id="IPR043128">
    <property type="entry name" value="Rev_trsase/Diguanyl_cyclase"/>
</dbReference>
<dbReference type="Pfam" id="PF00990">
    <property type="entry name" value="GGDEF"/>
    <property type="match status" value="1"/>
</dbReference>
<evidence type="ECO:0000313" key="5">
    <source>
        <dbReference type="EMBL" id="MDC3987432.1"/>
    </source>
</evidence>
<dbReference type="InterPro" id="IPR008984">
    <property type="entry name" value="SMAD_FHA_dom_sf"/>
</dbReference>
<dbReference type="GO" id="GO:0052621">
    <property type="term" value="F:diguanylate cyclase activity"/>
    <property type="evidence" value="ECO:0007669"/>
    <property type="project" value="UniProtKB-EC"/>
</dbReference>
<dbReference type="PROSITE" id="PS50887">
    <property type="entry name" value="GGDEF"/>
    <property type="match status" value="1"/>
</dbReference>
<accession>A0A9X3XB86</accession>
<dbReference type="InterPro" id="IPR000160">
    <property type="entry name" value="GGDEF_dom"/>
</dbReference>
<dbReference type="GO" id="GO:1902201">
    <property type="term" value="P:negative regulation of bacterial-type flagellum-dependent cell motility"/>
    <property type="evidence" value="ECO:0007669"/>
    <property type="project" value="TreeGrafter"/>
</dbReference>
<evidence type="ECO:0000313" key="6">
    <source>
        <dbReference type="Proteomes" id="UP001151081"/>
    </source>
</evidence>
<keyword evidence="5" id="KW-0548">Nucleotidyltransferase</keyword>
<dbReference type="CDD" id="cd01949">
    <property type="entry name" value="GGDEF"/>
    <property type="match status" value="1"/>
</dbReference>
<sequence>MNSGPPDDDIEATRVAHVKELQDELRARSQRDRAYLIVLVGSNVGEMFEVEFPETVLGRGANATVRLNDDGISRRHARLVRAGNDVVLEDLNSSNGTSVNGENISQRILRDGDKIRLGSTTILKFTYHDHLDVSFQQQMIDAALRDGLTKAFNKRYFLSRLETEIAYAKRHRAPLSLVMFDVDHFKRVNDTYGHLAGDYVLTKISKLTMNTVRTEDVFARYGGEEFGVICRGVTLGNAGILGERLRAVVETTPFEHEGTRMQITISVGVAAHPDLPVETPEQLIAAADEALYQAKRTGRNRVLLKHGTG</sequence>
<dbReference type="SUPFAM" id="SSF55073">
    <property type="entry name" value="Nucleotide cyclase"/>
    <property type="match status" value="1"/>
</dbReference>